<evidence type="ECO:0000313" key="3">
    <source>
        <dbReference type="EMBL" id="MDY0407435.1"/>
    </source>
</evidence>
<dbReference type="PANTHER" id="PTHR43736">
    <property type="entry name" value="ADP-RIBOSE PYROPHOSPHATASE"/>
    <property type="match status" value="1"/>
</dbReference>
<reference evidence="3 4" key="1">
    <citation type="submission" date="2023-10" db="EMBL/GenBank/DDBJ databases">
        <title>Virgibacillus soli CC-YMP-6 genome.</title>
        <authorList>
            <person name="Miliotis G."/>
            <person name="Sengupta P."/>
            <person name="Hameed A."/>
            <person name="Chuvochina M."/>
            <person name="Mcdonagh F."/>
            <person name="Simpson A.C."/>
            <person name="Singh N.K."/>
            <person name="Rekha P.D."/>
            <person name="Raman K."/>
            <person name="Hugenholtz P."/>
            <person name="Venkateswaran K."/>
        </authorList>
    </citation>
    <scope>NUCLEOTIDE SEQUENCE [LARGE SCALE GENOMIC DNA]</scope>
    <source>
        <strain evidence="3 4">CC-YMP-6</strain>
    </source>
</reference>
<dbReference type="Gene3D" id="3.90.79.10">
    <property type="entry name" value="Nucleoside Triphosphate Pyrophosphohydrolase"/>
    <property type="match status" value="1"/>
</dbReference>
<dbReference type="InterPro" id="IPR015797">
    <property type="entry name" value="NUDIX_hydrolase-like_dom_sf"/>
</dbReference>
<dbReference type="PROSITE" id="PS51462">
    <property type="entry name" value="NUDIX"/>
    <property type="match status" value="1"/>
</dbReference>
<comment type="caution">
    <text evidence="3">The sequence shown here is derived from an EMBL/GenBank/DDBJ whole genome shotgun (WGS) entry which is preliminary data.</text>
</comment>
<keyword evidence="4" id="KW-1185">Reference proteome</keyword>
<dbReference type="InterPro" id="IPR000086">
    <property type="entry name" value="NUDIX_hydrolase_dom"/>
</dbReference>
<dbReference type="EMBL" id="JAWDIQ010000001">
    <property type="protein sequence ID" value="MDY0407435.1"/>
    <property type="molecule type" value="Genomic_DNA"/>
</dbReference>
<comment type="similarity">
    <text evidence="1">Belongs to the Nudix hydrolase family.</text>
</comment>
<accession>A0ABU5CMG5</accession>
<protein>
    <submittedName>
        <fullName evidence="3">NUDIX domain-containing protein</fullName>
    </submittedName>
</protein>
<feature type="domain" description="Nudix hydrolase" evidence="2">
    <location>
        <begin position="1"/>
        <end position="140"/>
    </location>
</feature>
<evidence type="ECO:0000313" key="4">
    <source>
        <dbReference type="Proteomes" id="UP001275315"/>
    </source>
</evidence>
<dbReference type="CDD" id="cd02883">
    <property type="entry name" value="NUDIX_Hydrolase"/>
    <property type="match status" value="1"/>
</dbReference>
<sequence>MFIVNVEGAIYKNDKWLIIERSKKEEHAGGLLSLVGGKVEQEGNTSDILERTVIREIYEEVDIKVKEDLKYIHSTSFVTDTGENVVDIVFLCEYKSGNARPKSPDEVEAVNWLTARQVYEHPNAPDYLKESIRRAEKSKSANECL</sequence>
<gene>
    <name evidence="3" type="ORF">RWD45_00765</name>
</gene>
<dbReference type="Proteomes" id="UP001275315">
    <property type="component" value="Unassembled WGS sequence"/>
</dbReference>
<dbReference type="SUPFAM" id="SSF55811">
    <property type="entry name" value="Nudix"/>
    <property type="match status" value="1"/>
</dbReference>
<evidence type="ECO:0000256" key="1">
    <source>
        <dbReference type="ARBA" id="ARBA00005582"/>
    </source>
</evidence>
<dbReference type="RefSeq" id="WP_320378254.1">
    <property type="nucleotide sequence ID" value="NZ_JAWDIQ010000001.1"/>
</dbReference>
<dbReference type="Pfam" id="PF00293">
    <property type="entry name" value="NUDIX"/>
    <property type="match status" value="1"/>
</dbReference>
<proteinExistence type="inferred from homology"/>
<name>A0ABU5CMG5_9BACI</name>
<dbReference type="PANTHER" id="PTHR43736:SF1">
    <property type="entry name" value="DIHYDRONEOPTERIN TRIPHOSPHATE DIPHOSPHATASE"/>
    <property type="match status" value="1"/>
</dbReference>
<organism evidence="3 4">
    <name type="scientific">Paracerasibacillus soli</name>
    <dbReference type="NCBI Taxonomy" id="480284"/>
    <lineage>
        <taxon>Bacteria</taxon>
        <taxon>Bacillati</taxon>
        <taxon>Bacillota</taxon>
        <taxon>Bacilli</taxon>
        <taxon>Bacillales</taxon>
        <taxon>Bacillaceae</taxon>
        <taxon>Paracerasibacillus</taxon>
    </lineage>
</organism>
<evidence type="ECO:0000259" key="2">
    <source>
        <dbReference type="PROSITE" id="PS51462"/>
    </source>
</evidence>